<evidence type="ECO:0000313" key="2">
    <source>
        <dbReference type="Proteomes" id="UP000199599"/>
    </source>
</evidence>
<sequence length="212" mass="24571">MKIKTNNKSVVTYKKAPLFLRAFGLDKESRQDAKDKSIVEFLGYKNCSPDGILDAKDGTKARFLSVHSTDLYSLDSDTRAKYLDAFTTFNRVYAPDYKIVVLSTRTDTTDQQLYWQHKKNQLRKPKNKYDQMRLKLINENLFQAVALSRDTENYADVKFYFQIFGENRKDILTNTRNAYFADAQGQGLLGLKPLNYDSTVKVLFRENNLNSK</sequence>
<accession>A0A1I1TU87</accession>
<name>A0A1I1TU87_9LACO</name>
<dbReference type="Proteomes" id="UP000199599">
    <property type="component" value="Unassembled WGS sequence"/>
</dbReference>
<dbReference type="STRING" id="1505723.SAMN04487792_1627"/>
<evidence type="ECO:0000313" key="1">
    <source>
        <dbReference type="EMBL" id="SFD62246.1"/>
    </source>
</evidence>
<dbReference type="RefSeq" id="WP_228150131.1">
    <property type="nucleotide sequence ID" value="NZ_CBCRVU010000006.1"/>
</dbReference>
<gene>
    <name evidence="1" type="ORF">SAMN04487792_1627</name>
</gene>
<protein>
    <submittedName>
        <fullName evidence="1">Uncharacterized protein</fullName>
    </submittedName>
</protein>
<dbReference type="EMBL" id="FOMN01000013">
    <property type="protein sequence ID" value="SFD62246.1"/>
    <property type="molecule type" value="Genomic_DNA"/>
</dbReference>
<proteinExistence type="predicted"/>
<organism evidence="1 2">
    <name type="scientific">Lactobacillus bombicola</name>
    <dbReference type="NCBI Taxonomy" id="1505723"/>
    <lineage>
        <taxon>Bacteria</taxon>
        <taxon>Bacillati</taxon>
        <taxon>Bacillota</taxon>
        <taxon>Bacilli</taxon>
        <taxon>Lactobacillales</taxon>
        <taxon>Lactobacillaceae</taxon>
        <taxon>Lactobacillus</taxon>
    </lineage>
</organism>
<reference evidence="2" key="1">
    <citation type="submission" date="2016-10" db="EMBL/GenBank/DDBJ databases">
        <authorList>
            <person name="Varghese N."/>
            <person name="Submissions S."/>
        </authorList>
    </citation>
    <scope>NUCLEOTIDE SEQUENCE [LARGE SCALE GENOMIC DNA]</scope>
    <source>
        <strain evidence="2">R-53102</strain>
    </source>
</reference>
<dbReference type="AlphaFoldDB" id="A0A1I1TU87"/>